<dbReference type="NCBIfam" id="NF002140">
    <property type="entry name" value="PRK00977.1-4"/>
    <property type="match status" value="1"/>
</dbReference>
<reference evidence="8 10" key="2">
    <citation type="submission" date="2020-08" db="EMBL/GenBank/DDBJ databases">
        <title>Stenotrophomonas sp. W1S232.</title>
        <authorList>
            <person name="Deng Y."/>
        </authorList>
    </citation>
    <scope>NUCLEOTIDE SEQUENCE [LARGE SCALE GENOMIC DNA]</scope>
    <source>
        <strain evidence="8 10">W1S232</strain>
    </source>
</reference>
<dbReference type="EC" id="3.1.11.6" evidence="6"/>
<evidence type="ECO:0000313" key="7">
    <source>
        <dbReference type="EMBL" id="KRG59603.1"/>
    </source>
</evidence>
<comment type="function">
    <text evidence="6">Bidirectionally degrades single-stranded DNA into large acid-insoluble oligonucleotides, which are then degraded further into small acid-soluble oligonucleotides.</text>
</comment>
<dbReference type="Proteomes" id="UP000051254">
    <property type="component" value="Unassembled WGS sequence"/>
</dbReference>
<evidence type="ECO:0000256" key="6">
    <source>
        <dbReference type="HAMAP-Rule" id="MF_00337"/>
    </source>
</evidence>
<dbReference type="AlphaFoldDB" id="A0A0R0C3E2"/>
<dbReference type="PANTHER" id="PTHR34137">
    <property type="entry name" value="EXODEOXYRIBONUCLEASE 7 SMALL SUBUNIT"/>
    <property type="match status" value="1"/>
</dbReference>
<dbReference type="GO" id="GO:0005829">
    <property type="term" value="C:cytosol"/>
    <property type="evidence" value="ECO:0007669"/>
    <property type="project" value="TreeGrafter"/>
</dbReference>
<keyword evidence="9" id="KW-1185">Reference proteome</keyword>
<dbReference type="HAMAP" id="MF_00337">
    <property type="entry name" value="Exonuc_7_S"/>
    <property type="match status" value="1"/>
</dbReference>
<dbReference type="Gene3D" id="1.10.287.1040">
    <property type="entry name" value="Exonuclease VII, small subunit"/>
    <property type="match status" value="1"/>
</dbReference>
<dbReference type="EMBL" id="JACIUV010000003">
    <property type="protein sequence ID" value="MBB1116905.1"/>
    <property type="molecule type" value="Genomic_DNA"/>
</dbReference>
<dbReference type="GO" id="GO:0006308">
    <property type="term" value="P:DNA catabolic process"/>
    <property type="evidence" value="ECO:0007669"/>
    <property type="project" value="UniProtKB-UniRule"/>
</dbReference>
<accession>A0A7W3UZV8</accession>
<comment type="caution">
    <text evidence="7">The sequence shown here is derived from an EMBL/GenBank/DDBJ whole genome shotgun (WGS) entry which is preliminary data.</text>
</comment>
<evidence type="ECO:0000256" key="1">
    <source>
        <dbReference type="ARBA" id="ARBA00009998"/>
    </source>
</evidence>
<proteinExistence type="inferred from homology"/>
<comment type="subunit">
    <text evidence="6">Heterooligomer composed of large and small subunits.</text>
</comment>
<dbReference type="OrthoDB" id="9801128at2"/>
<dbReference type="PATRIC" id="fig|266128.3.peg.2338"/>
<evidence type="ECO:0000256" key="2">
    <source>
        <dbReference type="ARBA" id="ARBA00022490"/>
    </source>
</evidence>
<dbReference type="Pfam" id="PF02609">
    <property type="entry name" value="Exonuc_VII_S"/>
    <property type="match status" value="1"/>
</dbReference>
<dbReference type="RefSeq" id="WP_057663702.1">
    <property type="nucleotide sequence ID" value="NZ_JACIUV010000003.1"/>
</dbReference>
<gene>
    <name evidence="6" type="primary">xseB</name>
    <name evidence="7" type="ORF">ABB25_03380</name>
    <name evidence="8" type="ORF">H4O09_07570</name>
</gene>
<dbReference type="InterPro" id="IPR003761">
    <property type="entry name" value="Exonuc_VII_S"/>
</dbReference>
<keyword evidence="3 6" id="KW-0540">Nuclease</keyword>
<dbReference type="GO" id="GO:0008855">
    <property type="term" value="F:exodeoxyribonuclease VII activity"/>
    <property type="evidence" value="ECO:0007669"/>
    <property type="project" value="UniProtKB-UniRule"/>
</dbReference>
<evidence type="ECO:0000256" key="5">
    <source>
        <dbReference type="ARBA" id="ARBA00022839"/>
    </source>
</evidence>
<evidence type="ECO:0000313" key="8">
    <source>
        <dbReference type="EMBL" id="MBB1116905.1"/>
    </source>
</evidence>
<reference evidence="7 9" key="1">
    <citation type="submission" date="2015-05" db="EMBL/GenBank/DDBJ databases">
        <title>Genome sequencing and analysis of members of genus Stenotrophomonas.</title>
        <authorList>
            <person name="Patil P.P."/>
            <person name="Midha S."/>
            <person name="Patil P.B."/>
        </authorList>
    </citation>
    <scope>NUCLEOTIDE SEQUENCE [LARGE SCALE GENOMIC DNA]</scope>
    <source>
        <strain evidence="7 9">DSM 17805</strain>
    </source>
</reference>
<keyword evidence="2 6" id="KW-0963">Cytoplasm</keyword>
<dbReference type="EMBL" id="LDJH01000006">
    <property type="protein sequence ID" value="KRG59603.1"/>
    <property type="molecule type" value="Genomic_DNA"/>
</dbReference>
<evidence type="ECO:0000313" key="9">
    <source>
        <dbReference type="Proteomes" id="UP000051254"/>
    </source>
</evidence>
<dbReference type="GO" id="GO:0009318">
    <property type="term" value="C:exodeoxyribonuclease VII complex"/>
    <property type="evidence" value="ECO:0007669"/>
    <property type="project" value="UniProtKB-UniRule"/>
</dbReference>
<keyword evidence="5 6" id="KW-0269">Exonuclease</keyword>
<comment type="catalytic activity">
    <reaction evidence="6">
        <text>Exonucleolytic cleavage in either 5'- to 3'- or 3'- to 5'-direction to yield nucleoside 5'-phosphates.</text>
        <dbReference type="EC" id="3.1.11.6"/>
    </reaction>
</comment>
<evidence type="ECO:0000313" key="10">
    <source>
        <dbReference type="Proteomes" id="UP000550609"/>
    </source>
</evidence>
<comment type="similarity">
    <text evidence="1 6">Belongs to the XseB family.</text>
</comment>
<evidence type="ECO:0000256" key="4">
    <source>
        <dbReference type="ARBA" id="ARBA00022801"/>
    </source>
</evidence>
<sequence>MTKKSSPPPSPVAQFEQSLQELEQLVTTLEAGELPLEQSLDAYARGVGLYRQCQQALEQAQLRVNLLNDPAQPDTAVAFDPPSA</sequence>
<dbReference type="InterPro" id="IPR037004">
    <property type="entry name" value="Exonuc_VII_ssu_sf"/>
</dbReference>
<dbReference type="SUPFAM" id="SSF116842">
    <property type="entry name" value="XseB-like"/>
    <property type="match status" value="1"/>
</dbReference>
<dbReference type="Proteomes" id="UP000550609">
    <property type="component" value="Unassembled WGS sequence"/>
</dbReference>
<accession>A0A0R0C3E2</accession>
<evidence type="ECO:0000256" key="3">
    <source>
        <dbReference type="ARBA" id="ARBA00022722"/>
    </source>
</evidence>
<keyword evidence="4 6" id="KW-0378">Hydrolase</keyword>
<protein>
    <recommendedName>
        <fullName evidence="6">Exodeoxyribonuclease 7 small subunit</fullName>
        <ecNumber evidence="6">3.1.11.6</ecNumber>
    </recommendedName>
    <alternativeName>
        <fullName evidence="6">Exodeoxyribonuclease VII small subunit</fullName>
        <shortName evidence="6">Exonuclease VII small subunit</shortName>
    </alternativeName>
</protein>
<organism evidence="7 9">
    <name type="scientific">Stenotrophomonas koreensis</name>
    <dbReference type="NCBI Taxonomy" id="266128"/>
    <lineage>
        <taxon>Bacteria</taxon>
        <taxon>Pseudomonadati</taxon>
        <taxon>Pseudomonadota</taxon>
        <taxon>Gammaproteobacteria</taxon>
        <taxon>Lysobacterales</taxon>
        <taxon>Lysobacteraceae</taxon>
        <taxon>Stenotrophomonas</taxon>
    </lineage>
</organism>
<comment type="subcellular location">
    <subcellularLocation>
        <location evidence="6">Cytoplasm</location>
    </subcellularLocation>
</comment>
<dbReference type="NCBIfam" id="TIGR01280">
    <property type="entry name" value="xseB"/>
    <property type="match status" value="1"/>
</dbReference>
<dbReference type="STRING" id="266128.ABB25_03380"/>
<dbReference type="PANTHER" id="PTHR34137:SF1">
    <property type="entry name" value="EXODEOXYRIBONUCLEASE 7 SMALL SUBUNIT"/>
    <property type="match status" value="1"/>
</dbReference>
<name>A0A0R0C3E2_9GAMM</name>